<dbReference type="Proteomes" id="UP000726737">
    <property type="component" value="Unassembled WGS sequence"/>
</dbReference>
<name>A0A9P6PQ98_9FUNG</name>
<feature type="region of interest" description="Disordered" evidence="1">
    <location>
        <begin position="1"/>
        <end position="39"/>
    </location>
</feature>
<accession>A0A9P6PQ98</accession>
<proteinExistence type="predicted"/>
<feature type="compositionally biased region" description="Basic and acidic residues" evidence="1">
    <location>
        <begin position="172"/>
        <end position="186"/>
    </location>
</feature>
<feature type="compositionally biased region" description="Polar residues" evidence="1">
    <location>
        <begin position="134"/>
        <end position="144"/>
    </location>
</feature>
<evidence type="ECO:0000256" key="1">
    <source>
        <dbReference type="SAM" id="MobiDB-lite"/>
    </source>
</evidence>
<protein>
    <submittedName>
        <fullName evidence="2">Uncharacterized protein</fullName>
    </submittedName>
</protein>
<dbReference type="AlphaFoldDB" id="A0A9P6PQ98"/>
<dbReference type="EMBL" id="JAAAJA010000567">
    <property type="protein sequence ID" value="KAG0251769.1"/>
    <property type="molecule type" value="Genomic_DNA"/>
</dbReference>
<feature type="compositionally biased region" description="Basic residues" evidence="1">
    <location>
        <begin position="266"/>
        <end position="278"/>
    </location>
</feature>
<reference evidence="2" key="1">
    <citation type="journal article" date="2020" name="Fungal Divers.">
        <title>Resolving the Mortierellaceae phylogeny through synthesis of multi-gene phylogenetics and phylogenomics.</title>
        <authorList>
            <person name="Vandepol N."/>
            <person name="Liber J."/>
            <person name="Desiro A."/>
            <person name="Na H."/>
            <person name="Kennedy M."/>
            <person name="Barry K."/>
            <person name="Grigoriev I.V."/>
            <person name="Miller A.N."/>
            <person name="O'Donnell K."/>
            <person name="Stajich J.E."/>
            <person name="Bonito G."/>
        </authorList>
    </citation>
    <scope>NUCLEOTIDE SEQUENCE</scope>
    <source>
        <strain evidence="2">KOD948</strain>
    </source>
</reference>
<organism evidence="2 3">
    <name type="scientific">Mortierella polycephala</name>
    <dbReference type="NCBI Taxonomy" id="41804"/>
    <lineage>
        <taxon>Eukaryota</taxon>
        <taxon>Fungi</taxon>
        <taxon>Fungi incertae sedis</taxon>
        <taxon>Mucoromycota</taxon>
        <taxon>Mortierellomycotina</taxon>
        <taxon>Mortierellomycetes</taxon>
        <taxon>Mortierellales</taxon>
        <taxon>Mortierellaceae</taxon>
        <taxon>Mortierella</taxon>
    </lineage>
</organism>
<evidence type="ECO:0000313" key="2">
    <source>
        <dbReference type="EMBL" id="KAG0251769.1"/>
    </source>
</evidence>
<feature type="region of interest" description="Disordered" evidence="1">
    <location>
        <begin position="241"/>
        <end position="314"/>
    </location>
</feature>
<feature type="compositionally biased region" description="Low complexity" evidence="1">
    <location>
        <begin position="156"/>
        <end position="166"/>
    </location>
</feature>
<feature type="compositionally biased region" description="Gly residues" evidence="1">
    <location>
        <begin position="86"/>
        <end position="100"/>
    </location>
</feature>
<comment type="caution">
    <text evidence="2">The sequence shown here is derived from an EMBL/GenBank/DDBJ whole genome shotgun (WGS) entry which is preliminary data.</text>
</comment>
<gene>
    <name evidence="2" type="ORF">BG011_007376</name>
</gene>
<keyword evidence="3" id="KW-1185">Reference proteome</keyword>
<dbReference type="OrthoDB" id="2447070at2759"/>
<feature type="region of interest" description="Disordered" evidence="1">
    <location>
        <begin position="79"/>
        <end position="191"/>
    </location>
</feature>
<sequence length="482" mass="53142">MSTNSSSDINLENNMDQPTMYSHHNQQYPETSTGPATTTVPQQFDQTYQQYFFSQSEITGQDQNDTPFQSTMTTAPINHSLNTDAGGNGSLGHHVGGGGIPRAQAMPPAHPASTQQQQQPLPGVDAKAEGKLESVQQASASHPSAGSFDLSEPDSRGSGTTSITTSAIPDHTNLHPKHEEQEDPMRGRTTGRLFNTTFNAATGERLDPAMTSRDPTISAAETTKTHNAQNASDDVITAAHAGHAADAATHERRRSPLVALVDRIRSASRSRSRSRSRSQPRSPSLTRRLSRSLSRHSLDEEDEEEEASGPYKEVKKAQREYLKNLRAEQERQGIIHDWEEEDDYYGGRLGTNHTDNDEDADDSLNQQECLDQSALPMTLNQYADFVRQLTFYGILPIHADQTFPNLEALAIHPSFSASGIHFENDHCSKLLLRHPSITHLVLYNVYIPRSIQLWAAVHHGLKSLRSMTLVNMLVPKNGTVLA</sequence>
<evidence type="ECO:0000313" key="3">
    <source>
        <dbReference type="Proteomes" id="UP000726737"/>
    </source>
</evidence>